<dbReference type="SUPFAM" id="SSF51735">
    <property type="entry name" value="NAD(P)-binding Rossmann-fold domains"/>
    <property type="match status" value="1"/>
</dbReference>
<evidence type="ECO:0000313" key="3">
    <source>
        <dbReference type="EMBL" id="SVB34114.1"/>
    </source>
</evidence>
<dbReference type="PANTHER" id="PTHR43377:SF1">
    <property type="entry name" value="BILIVERDIN REDUCTASE A"/>
    <property type="match status" value="1"/>
</dbReference>
<dbReference type="GO" id="GO:0000166">
    <property type="term" value="F:nucleotide binding"/>
    <property type="evidence" value="ECO:0007669"/>
    <property type="project" value="InterPro"/>
</dbReference>
<dbReference type="InterPro" id="IPR000683">
    <property type="entry name" value="Gfo/Idh/MocA-like_OxRdtase_N"/>
</dbReference>
<organism evidence="3">
    <name type="scientific">marine metagenome</name>
    <dbReference type="NCBI Taxonomy" id="408172"/>
    <lineage>
        <taxon>unclassified sequences</taxon>
        <taxon>metagenomes</taxon>
        <taxon>ecological metagenomes</taxon>
    </lineage>
</organism>
<accession>A0A382D7U1</accession>
<proteinExistence type="predicted"/>
<dbReference type="InterPro" id="IPR055170">
    <property type="entry name" value="GFO_IDH_MocA-like_dom"/>
</dbReference>
<evidence type="ECO:0000259" key="1">
    <source>
        <dbReference type="Pfam" id="PF01408"/>
    </source>
</evidence>
<evidence type="ECO:0000259" key="2">
    <source>
        <dbReference type="Pfam" id="PF22725"/>
    </source>
</evidence>
<gene>
    <name evidence="3" type="ORF">METZ01_LOCUS186968</name>
</gene>
<dbReference type="InterPro" id="IPR036291">
    <property type="entry name" value="NAD(P)-bd_dom_sf"/>
</dbReference>
<name>A0A382D7U1_9ZZZZ</name>
<dbReference type="Pfam" id="PF01408">
    <property type="entry name" value="GFO_IDH_MocA"/>
    <property type="match status" value="1"/>
</dbReference>
<protein>
    <submittedName>
        <fullName evidence="3">Uncharacterized protein</fullName>
    </submittedName>
</protein>
<dbReference type="Gene3D" id="3.40.50.720">
    <property type="entry name" value="NAD(P)-binding Rossmann-like Domain"/>
    <property type="match status" value="1"/>
</dbReference>
<dbReference type="EMBL" id="UINC01037906">
    <property type="protein sequence ID" value="SVB34114.1"/>
    <property type="molecule type" value="Genomic_DNA"/>
</dbReference>
<dbReference type="SUPFAM" id="SSF55347">
    <property type="entry name" value="Glyceraldehyde-3-phosphate dehydrogenase-like, C-terminal domain"/>
    <property type="match status" value="1"/>
</dbReference>
<reference evidence="3" key="1">
    <citation type="submission" date="2018-05" db="EMBL/GenBank/DDBJ databases">
        <authorList>
            <person name="Lanie J.A."/>
            <person name="Ng W.-L."/>
            <person name="Kazmierczak K.M."/>
            <person name="Andrzejewski T.M."/>
            <person name="Davidsen T.M."/>
            <person name="Wayne K.J."/>
            <person name="Tettelin H."/>
            <person name="Glass J.I."/>
            <person name="Rusch D."/>
            <person name="Podicherti R."/>
            <person name="Tsui H.-C.T."/>
            <person name="Winkler M.E."/>
        </authorList>
    </citation>
    <scope>NUCLEOTIDE SEQUENCE</scope>
</reference>
<feature type="domain" description="GFO/IDH/MocA-like oxidoreductase" evidence="2">
    <location>
        <begin position="132"/>
        <end position="267"/>
    </location>
</feature>
<dbReference type="AlphaFoldDB" id="A0A382D7U1"/>
<feature type="domain" description="Gfo/Idh/MocA-like oxidoreductase N-terminal" evidence="1">
    <location>
        <begin position="5"/>
        <end position="121"/>
    </location>
</feature>
<dbReference type="PANTHER" id="PTHR43377">
    <property type="entry name" value="BILIVERDIN REDUCTASE A"/>
    <property type="match status" value="1"/>
</dbReference>
<dbReference type="Gene3D" id="3.30.360.10">
    <property type="entry name" value="Dihydrodipicolinate Reductase, domain 2"/>
    <property type="match status" value="1"/>
</dbReference>
<dbReference type="InterPro" id="IPR051450">
    <property type="entry name" value="Gfo/Idh/MocA_Oxidoreductases"/>
</dbReference>
<dbReference type="Pfam" id="PF22725">
    <property type="entry name" value="GFO_IDH_MocA_C3"/>
    <property type="match status" value="1"/>
</dbReference>
<sequence>MSIARIGVVGAGWWACEFHIPHLLKNPNADLVAVSRLGVEELEKIKNRFEIQFGSENHLELYAHDLDGVIVASPHVLHEEHASAAIKNGCHVLVEKPMATEIESARRLHALVEGSGKTLMTPYGLNHTHYMEKAADWVKEGRIGEVKHIMLHMSSALLDLFGGQPMLETADHLYRPPPSTWADPGRAGGYGWGQISHALAALFCVCPIQPLSVRGICSKSPTEVDYFDAAIVEFDQGATASLSGAAGLPKHSPPQLDLRVYGSEGMLLLDVEEGRERLTLSRFDGEDLIHKIEPGGGYGSYSTEESVNRFVEICRGENARNCGDHEIGLKSVQVLDAMYQSFESGVKELCR</sequence>